<evidence type="ECO:0000256" key="3">
    <source>
        <dbReference type="ARBA" id="ARBA00023125"/>
    </source>
</evidence>
<reference evidence="6 7" key="1">
    <citation type="submission" date="2017-07" db="EMBL/GenBank/DDBJ databases">
        <title>Complete genome sequence of Oryzomicrobium terrae TPP412.</title>
        <authorList>
            <person name="Chiu L.-W."/>
            <person name="Lo K.-J."/>
            <person name="Tsai Y.-M."/>
            <person name="Lin S.-S."/>
            <person name="Kuo C.-H."/>
            <person name="Liu C.-T."/>
        </authorList>
    </citation>
    <scope>NUCLEOTIDE SEQUENCE [LARGE SCALE GENOMIC DNA]</scope>
    <source>
        <strain evidence="6 7">TPP412</strain>
    </source>
</reference>
<dbReference type="PRINTS" id="PR00039">
    <property type="entry name" value="HTHLYSR"/>
</dbReference>
<dbReference type="InterPro" id="IPR000847">
    <property type="entry name" value="LysR_HTH_N"/>
</dbReference>
<dbReference type="KEGG" id="otr:OTERR_25000"/>
<dbReference type="AlphaFoldDB" id="A0A5C1EAP3"/>
<dbReference type="PROSITE" id="PS50931">
    <property type="entry name" value="HTH_LYSR"/>
    <property type="match status" value="1"/>
</dbReference>
<dbReference type="Proteomes" id="UP000323671">
    <property type="component" value="Chromosome"/>
</dbReference>
<dbReference type="GO" id="GO:0003677">
    <property type="term" value="F:DNA binding"/>
    <property type="evidence" value="ECO:0007669"/>
    <property type="project" value="UniProtKB-KW"/>
</dbReference>
<accession>A0A5C1EAP3</accession>
<keyword evidence="7" id="KW-1185">Reference proteome</keyword>
<evidence type="ECO:0000256" key="4">
    <source>
        <dbReference type="ARBA" id="ARBA00023163"/>
    </source>
</evidence>
<evidence type="ECO:0000256" key="2">
    <source>
        <dbReference type="ARBA" id="ARBA00023015"/>
    </source>
</evidence>
<dbReference type="SUPFAM" id="SSF53850">
    <property type="entry name" value="Periplasmic binding protein-like II"/>
    <property type="match status" value="1"/>
</dbReference>
<keyword evidence="3" id="KW-0238">DNA-binding</keyword>
<dbReference type="PANTHER" id="PTHR30579:SF7">
    <property type="entry name" value="HTH-TYPE TRANSCRIPTIONAL REGULATOR LRHA-RELATED"/>
    <property type="match status" value="1"/>
</dbReference>
<dbReference type="InterPro" id="IPR050176">
    <property type="entry name" value="LTTR"/>
</dbReference>
<dbReference type="InterPro" id="IPR036388">
    <property type="entry name" value="WH-like_DNA-bd_sf"/>
</dbReference>
<evidence type="ECO:0000313" key="7">
    <source>
        <dbReference type="Proteomes" id="UP000323671"/>
    </source>
</evidence>
<evidence type="ECO:0000259" key="5">
    <source>
        <dbReference type="PROSITE" id="PS50931"/>
    </source>
</evidence>
<dbReference type="GO" id="GO:0003700">
    <property type="term" value="F:DNA-binding transcription factor activity"/>
    <property type="evidence" value="ECO:0007669"/>
    <property type="project" value="InterPro"/>
</dbReference>
<evidence type="ECO:0000256" key="1">
    <source>
        <dbReference type="ARBA" id="ARBA00009437"/>
    </source>
</evidence>
<gene>
    <name evidence="6" type="ORF">OTERR_25000</name>
</gene>
<keyword evidence="4" id="KW-0804">Transcription</keyword>
<dbReference type="PANTHER" id="PTHR30579">
    <property type="entry name" value="TRANSCRIPTIONAL REGULATOR"/>
    <property type="match status" value="1"/>
</dbReference>
<dbReference type="Pfam" id="PF00126">
    <property type="entry name" value="HTH_1"/>
    <property type="match status" value="1"/>
</dbReference>
<dbReference type="Pfam" id="PF03466">
    <property type="entry name" value="LysR_substrate"/>
    <property type="match status" value="1"/>
</dbReference>
<comment type="similarity">
    <text evidence="1">Belongs to the LysR transcriptional regulatory family.</text>
</comment>
<dbReference type="InterPro" id="IPR036390">
    <property type="entry name" value="WH_DNA-bd_sf"/>
</dbReference>
<dbReference type="Gene3D" id="1.10.10.10">
    <property type="entry name" value="Winged helix-like DNA-binding domain superfamily/Winged helix DNA-binding domain"/>
    <property type="match status" value="1"/>
</dbReference>
<dbReference type="InterPro" id="IPR005119">
    <property type="entry name" value="LysR_subst-bd"/>
</dbReference>
<evidence type="ECO:0000313" key="6">
    <source>
        <dbReference type="EMBL" id="QEL65976.1"/>
    </source>
</evidence>
<dbReference type="SUPFAM" id="SSF46785">
    <property type="entry name" value="Winged helix' DNA-binding domain"/>
    <property type="match status" value="1"/>
</dbReference>
<keyword evidence="2" id="KW-0805">Transcription regulation</keyword>
<dbReference type="EMBL" id="CP022579">
    <property type="protein sequence ID" value="QEL65976.1"/>
    <property type="molecule type" value="Genomic_DNA"/>
</dbReference>
<proteinExistence type="inferred from homology"/>
<name>A0A5C1EAP3_9RHOO</name>
<feature type="domain" description="HTH lysR-type" evidence="5">
    <location>
        <begin position="5"/>
        <end position="63"/>
    </location>
</feature>
<sequence length="304" mass="32848">MPRHLDMDLLRALVATADAASFSLAASRLGRTQSAVSLQIKRLEELVGHPLLVRSQGRLDGPTAEGLLLLDYARRILRLNDEAVGCFSEPELAGSLRVGLAEEIMERDLGVVVDDFHQAYPRVRLALECDLSARLAARVQSGELDVALIKRVGSQPTAEGRPLWREPMVWVTGERGGAADERPLPLALFQESCIFRVVAQAALGQAGIPWRQAFSGHSHTGLRQAVAAGLAVSPLPLSLIGPGLVRVREGLPALPDVEWVVLYAPNGEWPAATRLVEMFEARLWQGRGAQPAAVAAPRREALPA</sequence>
<protein>
    <recommendedName>
        <fullName evidence="5">HTH lysR-type domain-containing protein</fullName>
    </recommendedName>
</protein>
<organism evidence="6 7">
    <name type="scientific">Oryzomicrobium terrae</name>
    <dbReference type="NCBI Taxonomy" id="1735038"/>
    <lineage>
        <taxon>Bacteria</taxon>
        <taxon>Pseudomonadati</taxon>
        <taxon>Pseudomonadota</taxon>
        <taxon>Betaproteobacteria</taxon>
        <taxon>Rhodocyclales</taxon>
        <taxon>Rhodocyclaceae</taxon>
        <taxon>Oryzomicrobium</taxon>
    </lineage>
</organism>
<dbReference type="Gene3D" id="3.40.190.10">
    <property type="entry name" value="Periplasmic binding protein-like II"/>
    <property type="match status" value="2"/>
</dbReference>